<dbReference type="AlphaFoldDB" id="A0A0G0PD21"/>
<dbReference type="EMBL" id="LBVO01000056">
    <property type="protein sequence ID" value="KKQ87161.1"/>
    <property type="molecule type" value="Genomic_DNA"/>
</dbReference>
<accession>A0A0G0PD21</accession>
<name>A0A0G0PD21_9BACT</name>
<comment type="caution">
    <text evidence="1">The sequence shown here is derived from an EMBL/GenBank/DDBJ whole genome shotgun (WGS) entry which is preliminary data.</text>
</comment>
<organism evidence="1 2">
    <name type="scientific">Berkelbacteria bacterium GW2011_GWA2_38_9</name>
    <dbReference type="NCBI Taxonomy" id="1618334"/>
    <lineage>
        <taxon>Bacteria</taxon>
        <taxon>Candidatus Berkelbacteria</taxon>
    </lineage>
</organism>
<evidence type="ECO:0000313" key="1">
    <source>
        <dbReference type="EMBL" id="KKQ87161.1"/>
    </source>
</evidence>
<sequence>KSLVSIYEQSKKIKYVAEPPLTLNMVIDKTKKELENKEKNLKLNLTELNTLFMANQDKAVVRFYEGREGLEALENDADEMDKAISLTVYSFTPLDILEDQNLQLASTNRRIQRGLHLKQIYTHKDGHQNHTDLTHFREARFLSRDKFPFDAAIVIAPNHSVRLFSYKNGFKGFWIQNPDIANTLKMMWDVFWEIAEEEK</sequence>
<dbReference type="Proteomes" id="UP000033934">
    <property type="component" value="Unassembled WGS sequence"/>
</dbReference>
<gene>
    <name evidence="1" type="ORF">UT11_C0056G0001</name>
</gene>
<proteinExistence type="predicted"/>
<reference evidence="1 2" key="1">
    <citation type="journal article" date="2015" name="Nature">
        <title>rRNA introns, odd ribosomes, and small enigmatic genomes across a large radiation of phyla.</title>
        <authorList>
            <person name="Brown C.T."/>
            <person name="Hug L.A."/>
            <person name="Thomas B.C."/>
            <person name="Sharon I."/>
            <person name="Castelle C.J."/>
            <person name="Singh A."/>
            <person name="Wilkins M.J."/>
            <person name="Williams K.H."/>
            <person name="Banfield J.F."/>
        </authorList>
    </citation>
    <scope>NUCLEOTIDE SEQUENCE [LARGE SCALE GENOMIC DNA]</scope>
</reference>
<feature type="non-terminal residue" evidence="1">
    <location>
        <position position="1"/>
    </location>
</feature>
<protein>
    <submittedName>
        <fullName evidence="1">Uncharacterized protein</fullName>
    </submittedName>
</protein>
<evidence type="ECO:0000313" key="2">
    <source>
        <dbReference type="Proteomes" id="UP000033934"/>
    </source>
</evidence>